<keyword evidence="2" id="KW-1185">Reference proteome</keyword>
<evidence type="ECO:0000313" key="1">
    <source>
        <dbReference type="EMBL" id="KAG6401223.1"/>
    </source>
</evidence>
<proteinExistence type="predicted"/>
<sequence length="389" mass="43882">MKQRNNTKINDLQDCFGTPHTGVNKISSFMAIGRNQNLDTEKSVMSVGYRVARFCVATTNVYDRNSREIGTSFNSASSASLQTGSAKEGAINVEEIIKSAMADYMECGDDDAVDQFYLAASATKSITNSDNKLGSKDGTKDKEIDVEAIAKSTVEAFMECDEVDEDFVTTFASKSETKSGKDLVVYANEQVVDANGKIDDADKLDEFASNIDKEVSEIPHLKWGDIDMVFFAFCISKRYYTMCFYFHRKALVIIDVSKDGEDHDLRFTYGSIPKTLRTFFCKYLTMIGCHNQCKTVINVPIQRLKMRWRTTNKVDDNGVYLLRHLEVYMGEREGQWNCGLSTENKGVLQYLRAKYNRVLMVARNNHSGLLNKEAASKHYAKESKKIKIT</sequence>
<reference evidence="1" key="1">
    <citation type="submission" date="2018-01" db="EMBL/GenBank/DDBJ databases">
        <authorList>
            <person name="Mao J.F."/>
        </authorList>
    </citation>
    <scope>NUCLEOTIDE SEQUENCE</scope>
    <source>
        <strain evidence="1">Huo1</strain>
        <tissue evidence="1">Leaf</tissue>
    </source>
</reference>
<dbReference type="Gene3D" id="3.40.395.10">
    <property type="entry name" value="Adenoviral Proteinase, Chain A"/>
    <property type="match status" value="1"/>
</dbReference>
<reference evidence="1" key="2">
    <citation type="submission" date="2020-08" db="EMBL/GenBank/DDBJ databases">
        <title>Plant Genome Project.</title>
        <authorList>
            <person name="Zhang R.-G."/>
        </authorList>
    </citation>
    <scope>NUCLEOTIDE SEQUENCE</scope>
    <source>
        <strain evidence="1">Huo1</strain>
        <tissue evidence="1">Leaf</tissue>
    </source>
</reference>
<dbReference type="EMBL" id="PNBA02000014">
    <property type="protein sequence ID" value="KAG6401223.1"/>
    <property type="molecule type" value="Genomic_DNA"/>
</dbReference>
<comment type="caution">
    <text evidence="1">The sequence shown here is derived from an EMBL/GenBank/DDBJ whole genome shotgun (WGS) entry which is preliminary data.</text>
</comment>
<organism evidence="1">
    <name type="scientific">Salvia splendens</name>
    <name type="common">Scarlet sage</name>
    <dbReference type="NCBI Taxonomy" id="180675"/>
    <lineage>
        <taxon>Eukaryota</taxon>
        <taxon>Viridiplantae</taxon>
        <taxon>Streptophyta</taxon>
        <taxon>Embryophyta</taxon>
        <taxon>Tracheophyta</taxon>
        <taxon>Spermatophyta</taxon>
        <taxon>Magnoliopsida</taxon>
        <taxon>eudicotyledons</taxon>
        <taxon>Gunneridae</taxon>
        <taxon>Pentapetalae</taxon>
        <taxon>asterids</taxon>
        <taxon>lamiids</taxon>
        <taxon>Lamiales</taxon>
        <taxon>Lamiaceae</taxon>
        <taxon>Nepetoideae</taxon>
        <taxon>Mentheae</taxon>
        <taxon>Salviinae</taxon>
        <taxon>Salvia</taxon>
        <taxon>Salvia subgen. Calosphace</taxon>
        <taxon>core Calosphace</taxon>
    </lineage>
</organism>
<protein>
    <submittedName>
        <fullName evidence="1">Uncharacterized protein</fullName>
    </submittedName>
</protein>
<dbReference type="AlphaFoldDB" id="A0A8X8WW75"/>
<name>A0A8X8WW75_SALSN</name>
<gene>
    <name evidence="1" type="ORF">SASPL_138072</name>
</gene>
<dbReference type="Proteomes" id="UP000298416">
    <property type="component" value="Unassembled WGS sequence"/>
</dbReference>
<evidence type="ECO:0000313" key="2">
    <source>
        <dbReference type="Proteomes" id="UP000298416"/>
    </source>
</evidence>
<accession>A0A8X8WW75</accession>